<organism evidence="2 3">
    <name type="scientific">Chrysochromulina tobinii</name>
    <dbReference type="NCBI Taxonomy" id="1460289"/>
    <lineage>
        <taxon>Eukaryota</taxon>
        <taxon>Haptista</taxon>
        <taxon>Haptophyta</taxon>
        <taxon>Prymnesiophyceae</taxon>
        <taxon>Prymnesiales</taxon>
        <taxon>Chrysochromulinaceae</taxon>
        <taxon>Chrysochromulina</taxon>
    </lineage>
</organism>
<evidence type="ECO:0000256" key="1">
    <source>
        <dbReference type="SAM" id="MobiDB-lite"/>
    </source>
</evidence>
<reference evidence="3" key="1">
    <citation type="journal article" date="2015" name="PLoS Genet.">
        <title>Genome Sequence and Transcriptome Analyses of Chrysochromulina tobin: Metabolic Tools for Enhanced Algal Fitness in the Prominent Order Prymnesiales (Haptophyceae).</title>
        <authorList>
            <person name="Hovde B.T."/>
            <person name="Deodato C.R."/>
            <person name="Hunsperger H.M."/>
            <person name="Ryken S.A."/>
            <person name="Yost W."/>
            <person name="Jha R.K."/>
            <person name="Patterson J."/>
            <person name="Monnat R.J. Jr."/>
            <person name="Barlow S.B."/>
            <person name="Starkenburg S.R."/>
            <person name="Cattolico R.A."/>
        </authorList>
    </citation>
    <scope>NUCLEOTIDE SEQUENCE</scope>
    <source>
        <strain evidence="3">CCMP291</strain>
    </source>
</reference>
<feature type="compositionally biased region" description="Pro residues" evidence="1">
    <location>
        <begin position="361"/>
        <end position="370"/>
    </location>
</feature>
<dbReference type="OrthoDB" id="10581828at2759"/>
<keyword evidence="3" id="KW-1185">Reference proteome</keyword>
<evidence type="ECO:0000313" key="2">
    <source>
        <dbReference type="EMBL" id="KOO30244.1"/>
    </source>
</evidence>
<dbReference type="AlphaFoldDB" id="A0A0M0JUK5"/>
<dbReference type="Proteomes" id="UP000037460">
    <property type="component" value="Unassembled WGS sequence"/>
</dbReference>
<proteinExistence type="predicted"/>
<sequence length="460" mass="52436">METNWFPGLQKYEWYSLLTYRYDMMLEKMRADPRADDFRMEKNKCDMYDWYALNGFRAMRVIYRWSARGEWGTSPASGAQQVVTDLLENRTGHDFPMYLKMCHLTQGWQRATRRLKSREELEANRAEVEDWIGKLWAVHPDDWERPWAAAHNMLTDTLSPGALVQELYPGNFVGNYDPAAEEVGAVVELKTYVIWGHAYMGSIHDILLLRDGTMEDYHDQWLSMLHGHVSSKVLQWVVTEGHLERAFFMAETAALVAGMDMVRMDFFLRKGDPAGIVFNEDSISSARSPIYHHHFDHMSYAWARGHVERWYRPFDAGGKRTYELSLHDEVVPNKQRIRLKLASNAALAEEVGLHMSSRSSQPPPPPPTPAPALTVPTTPYGSCWMQHPSGCPCAAGSGCRTANSTAYFPVGWNRDTYGENNLNSRTFEGCMARAIGENAWCGTTNVETYYVPFPSPSPPP</sequence>
<gene>
    <name evidence="2" type="ORF">Ctob_004321</name>
</gene>
<accession>A0A0M0JUK5</accession>
<name>A0A0M0JUK5_9EUKA</name>
<comment type="caution">
    <text evidence="2">The sequence shown here is derived from an EMBL/GenBank/DDBJ whole genome shotgun (WGS) entry which is preliminary data.</text>
</comment>
<dbReference type="EMBL" id="JWZX01002258">
    <property type="protein sequence ID" value="KOO30244.1"/>
    <property type="molecule type" value="Genomic_DNA"/>
</dbReference>
<feature type="region of interest" description="Disordered" evidence="1">
    <location>
        <begin position="352"/>
        <end position="373"/>
    </location>
</feature>
<evidence type="ECO:0000313" key="3">
    <source>
        <dbReference type="Proteomes" id="UP000037460"/>
    </source>
</evidence>
<protein>
    <submittedName>
        <fullName evidence="2">Uncharacterized protein</fullName>
    </submittedName>
</protein>